<feature type="compositionally biased region" description="Low complexity" evidence="14">
    <location>
        <begin position="661"/>
        <end position="682"/>
    </location>
</feature>
<feature type="region of interest" description="Disordered" evidence="14">
    <location>
        <begin position="152"/>
        <end position="222"/>
    </location>
</feature>
<dbReference type="Gene3D" id="6.10.140.2040">
    <property type="match status" value="1"/>
</dbReference>
<dbReference type="Pfam" id="PF02037">
    <property type="entry name" value="SAP"/>
    <property type="match status" value="1"/>
</dbReference>
<comment type="subcellular location">
    <subcellularLocation>
        <location evidence="1">Nucleus</location>
    </subcellularLocation>
</comment>
<feature type="region of interest" description="Disordered" evidence="14">
    <location>
        <begin position="647"/>
        <end position="748"/>
    </location>
</feature>
<dbReference type="GO" id="GO:0051145">
    <property type="term" value="P:smooth muscle cell differentiation"/>
    <property type="evidence" value="ECO:0007669"/>
    <property type="project" value="TreeGrafter"/>
</dbReference>
<feature type="compositionally biased region" description="Basic residues" evidence="14">
    <location>
        <begin position="245"/>
        <end position="262"/>
    </location>
</feature>
<dbReference type="FunFam" id="1.10.720.30:FF:000008">
    <property type="entry name" value="Myocardin"/>
    <property type="match status" value="1"/>
</dbReference>
<keyword evidence="8" id="KW-0804">Transcription</keyword>
<dbReference type="AlphaFoldDB" id="A0A3B3RGC5"/>
<accession>A0A3B3RGC5</accession>
<feature type="repeat" description="RPEL" evidence="12">
    <location>
        <begin position="106"/>
        <end position="131"/>
    </location>
</feature>
<feature type="domain" description="SAP" evidence="15">
    <location>
        <begin position="372"/>
        <end position="406"/>
    </location>
</feature>
<dbReference type="Proteomes" id="UP000261540">
    <property type="component" value="Unplaced"/>
</dbReference>
<dbReference type="GO" id="GO:0045944">
    <property type="term" value="P:positive regulation of transcription by RNA polymerase II"/>
    <property type="evidence" value="ECO:0007669"/>
    <property type="project" value="UniProtKB-ARBA"/>
</dbReference>
<dbReference type="PROSITE" id="PS50800">
    <property type="entry name" value="SAP"/>
    <property type="match status" value="1"/>
</dbReference>
<evidence type="ECO:0000256" key="10">
    <source>
        <dbReference type="ARBA" id="ARBA00057404"/>
    </source>
</evidence>
<dbReference type="InterPro" id="IPR003034">
    <property type="entry name" value="SAP_dom"/>
</dbReference>
<keyword evidence="7" id="KW-0010">Activator</keyword>
<feature type="compositionally biased region" description="Polar residues" evidence="14">
    <location>
        <begin position="165"/>
        <end position="175"/>
    </location>
</feature>
<feature type="compositionally biased region" description="Polar residues" evidence="14">
    <location>
        <begin position="729"/>
        <end position="739"/>
    </location>
</feature>
<dbReference type="Gene3D" id="1.10.720.30">
    <property type="entry name" value="SAP domain"/>
    <property type="match status" value="1"/>
</dbReference>
<reference evidence="16" key="2">
    <citation type="submission" date="2025-09" db="UniProtKB">
        <authorList>
            <consortium name="Ensembl"/>
        </authorList>
    </citation>
    <scope>IDENTIFICATION</scope>
</reference>
<evidence type="ECO:0000256" key="9">
    <source>
        <dbReference type="ARBA" id="ARBA00023242"/>
    </source>
</evidence>
<evidence type="ECO:0000256" key="3">
    <source>
        <dbReference type="ARBA" id="ARBA00022737"/>
    </source>
</evidence>
<feature type="repeat" description="RPEL" evidence="12">
    <location>
        <begin position="18"/>
        <end position="43"/>
    </location>
</feature>
<dbReference type="PANTHER" id="PTHR22793:SF11">
    <property type="entry name" value="MYOCARDIN"/>
    <property type="match status" value="1"/>
</dbReference>
<evidence type="ECO:0000256" key="1">
    <source>
        <dbReference type="ARBA" id="ARBA00004123"/>
    </source>
</evidence>
<keyword evidence="3" id="KW-0677">Repeat</keyword>
<keyword evidence="17" id="KW-1185">Reference proteome</keyword>
<evidence type="ECO:0000256" key="2">
    <source>
        <dbReference type="ARBA" id="ARBA00022553"/>
    </source>
</evidence>
<evidence type="ECO:0000256" key="11">
    <source>
        <dbReference type="ARBA" id="ARBA00069373"/>
    </source>
</evidence>
<evidence type="ECO:0000256" key="14">
    <source>
        <dbReference type="SAM" id="MobiDB-lite"/>
    </source>
</evidence>
<dbReference type="GO" id="GO:0055007">
    <property type="term" value="P:cardiac muscle cell differentiation"/>
    <property type="evidence" value="ECO:0007669"/>
    <property type="project" value="TreeGrafter"/>
</dbReference>
<keyword evidence="4" id="KW-0832">Ubl conjugation</keyword>
<feature type="region of interest" description="Disordered" evidence="14">
    <location>
        <begin position="325"/>
        <end position="349"/>
    </location>
</feature>
<comment type="function">
    <text evidence="10">Smooth muscle cells (SM) and cardiac muscle cells-specific transcriptional factor which uses the canonical single or multiple CArG boxes DNA sequence. Acts as a cofactor of serum response factor (SRF) with the potential to modulate SRF-target genes. Plays a crucial role in cardiogenesis, urinary bladder development, and differentiation of the smooth muscle cell lineage (myogenesis). Positively regulates the transcription of genes involved in vascular smooth muscle contraction.</text>
</comment>
<protein>
    <recommendedName>
        <fullName evidence="11">Myocardin</fullName>
    </recommendedName>
</protein>
<proteinExistence type="predicted"/>
<evidence type="ECO:0000256" key="5">
    <source>
        <dbReference type="ARBA" id="ARBA00023015"/>
    </source>
</evidence>
<evidence type="ECO:0000256" key="13">
    <source>
        <dbReference type="SAM" id="Coils"/>
    </source>
</evidence>
<evidence type="ECO:0000313" key="17">
    <source>
        <dbReference type="Proteomes" id="UP000261540"/>
    </source>
</evidence>
<dbReference type="InterPro" id="IPR043451">
    <property type="entry name" value="Myocardin-like"/>
</dbReference>
<feature type="compositionally biased region" description="Polar residues" evidence="14">
    <location>
        <begin position="197"/>
        <end position="222"/>
    </location>
</feature>
<dbReference type="PANTHER" id="PTHR22793">
    <property type="entry name" value="MYOCARDIN-RELATED TRANSCRIPTION FACTOR-RELATED"/>
    <property type="match status" value="1"/>
</dbReference>
<dbReference type="SMART" id="SM00707">
    <property type="entry name" value="RPEL"/>
    <property type="match status" value="3"/>
</dbReference>
<dbReference type="GO" id="GO:0003713">
    <property type="term" value="F:transcription coactivator activity"/>
    <property type="evidence" value="ECO:0007669"/>
    <property type="project" value="TreeGrafter"/>
</dbReference>
<evidence type="ECO:0000313" key="16">
    <source>
        <dbReference type="Ensembl" id="ENSPKIP00000017393.1"/>
    </source>
</evidence>
<dbReference type="GO" id="GO:0005634">
    <property type="term" value="C:nucleus"/>
    <property type="evidence" value="ECO:0007669"/>
    <property type="project" value="UniProtKB-SubCell"/>
</dbReference>
<keyword evidence="2" id="KW-0597">Phosphoprotein</keyword>
<dbReference type="InterPro" id="IPR004018">
    <property type="entry name" value="RPEL_repeat"/>
</dbReference>
<reference evidence="16" key="1">
    <citation type="submission" date="2025-08" db="UniProtKB">
        <authorList>
            <consortium name="Ensembl"/>
        </authorList>
    </citation>
    <scope>IDENTIFICATION</scope>
</reference>
<dbReference type="Gene3D" id="6.10.150.10">
    <property type="match status" value="1"/>
</dbReference>
<evidence type="ECO:0000256" key="7">
    <source>
        <dbReference type="ARBA" id="ARBA00023159"/>
    </source>
</evidence>
<evidence type="ECO:0000256" key="6">
    <source>
        <dbReference type="ARBA" id="ARBA00023054"/>
    </source>
</evidence>
<dbReference type="Pfam" id="PF02755">
    <property type="entry name" value="RPEL"/>
    <property type="match status" value="1"/>
</dbReference>
<dbReference type="InterPro" id="IPR036361">
    <property type="entry name" value="SAP_dom_sf"/>
</dbReference>
<feature type="compositionally biased region" description="Low complexity" evidence="14">
    <location>
        <begin position="408"/>
        <end position="417"/>
    </location>
</feature>
<feature type="compositionally biased region" description="Low complexity" evidence="14">
    <location>
        <begin position="334"/>
        <end position="349"/>
    </location>
</feature>
<feature type="compositionally biased region" description="Polar residues" evidence="14">
    <location>
        <begin position="690"/>
        <end position="717"/>
    </location>
</feature>
<organism evidence="16 17">
    <name type="scientific">Paramormyrops kingsleyae</name>
    <dbReference type="NCBI Taxonomy" id="1676925"/>
    <lineage>
        <taxon>Eukaryota</taxon>
        <taxon>Metazoa</taxon>
        <taxon>Chordata</taxon>
        <taxon>Craniata</taxon>
        <taxon>Vertebrata</taxon>
        <taxon>Euteleostomi</taxon>
        <taxon>Actinopterygii</taxon>
        <taxon>Neopterygii</taxon>
        <taxon>Teleostei</taxon>
        <taxon>Osteoglossocephala</taxon>
        <taxon>Osteoglossomorpha</taxon>
        <taxon>Osteoglossiformes</taxon>
        <taxon>Mormyridae</taxon>
        <taxon>Paramormyrops</taxon>
    </lineage>
</organism>
<keyword evidence="9" id="KW-0539">Nucleus</keyword>
<dbReference type="GeneTree" id="ENSGT00950000182979"/>
<evidence type="ECO:0000259" key="15">
    <source>
        <dbReference type="PROSITE" id="PS50800"/>
    </source>
</evidence>
<evidence type="ECO:0000256" key="4">
    <source>
        <dbReference type="ARBA" id="ARBA00022843"/>
    </source>
</evidence>
<dbReference type="SMART" id="SM00513">
    <property type="entry name" value="SAP"/>
    <property type="match status" value="1"/>
</dbReference>
<feature type="region of interest" description="Disordered" evidence="14">
    <location>
        <begin position="400"/>
        <end position="422"/>
    </location>
</feature>
<sequence>MTLLGSEHSLLIRSKFRSVLQLRLQQRRTREQLADQGIMPPLKSPAAFQEQRRSIERSKTGDFLRHKIRGRQEKSDLLNMHILRDSATEGSVQATQMKLKRARLADDLNQKIALRPGPLELVEKNIIPVDSAIKEAAMKVNHGKFLKEEDSYAFEEDSSSDSLSPEQPHSNESQGSVCSSSETKSSDSSSPALAGTRQGSQNLDHNGSPTSHVSQEESLSMMNNSQLTQPIAVPAIVKSKTSDKNRHKKPKDTKPKVKKLKYHQYIPPDQKAEKSPPPMDSAYARLLQQQQLFLQLQILSQQKHQQHSHQRQQNFSFQPLHSSLKQSNEQLPRNSNVSTSNVTSTSASPVKTTYSAQINVSAIKPGPLPSNLDDLKVSELRQQLRIRGLPVSGTKTALIERLRPFKDPSSSSPSSSSDITTVTFPVTPTGSLSSYHSPSSSSALSNGGFYQLCSNSTTPPISPASSDLSVSGSLPDSFSDVTMSSPQFSLHASPRADDGLAAALSGGRLHPEPEGLDAEKDKMLVEKQKVIEELTWKLHQEQRQVEELKMQLHKRKRSHCQQALPQQQAHLHPLPPQQQTIFGVSIKQEHVASSCPLSSKQLKGPPRSCMESLAPCASTVLSNLGGPRCLDASAAGSPAGLSAFLSPQCSPQHSPIAKTASSPQHSSLSSSPNSPYLLSVSSTRGAGDGQSHSPQQSGNRPRTIQIPQKNSGPTVSCSFAPDQRGLTPAFSNSANSGFNRDQHKPKGASIQHKQLTRSQQMDELLDVLIESGEMPANAKEERPCVTKVVPHITVSGGSGISVPKFPRHYEHLPPGQVPFEHAASNGDSHLEALLNSPMGRASEAALLKMSTGERQLEDGGESFTGTHQEKMLGNRDMMEMPLSPMDARISPAAEAQGLSMPFTESPWETMEWLDLTPPSSATGFSTIPQAAPNIFNAEFLDVTDIHLNSTMDLHLEQW</sequence>
<keyword evidence="6 13" id="KW-0175">Coiled coil</keyword>
<name>A0A3B3RGC5_9TELE</name>
<dbReference type="PROSITE" id="PS51073">
    <property type="entry name" value="RPEL"/>
    <property type="match status" value="2"/>
</dbReference>
<feature type="region of interest" description="Disordered" evidence="14">
    <location>
        <begin position="238"/>
        <end position="279"/>
    </location>
</feature>
<feature type="compositionally biased region" description="Low complexity" evidence="14">
    <location>
        <begin position="176"/>
        <end position="190"/>
    </location>
</feature>
<feature type="coiled-coil region" evidence="13">
    <location>
        <begin position="524"/>
        <end position="558"/>
    </location>
</feature>
<dbReference type="GO" id="GO:0051147">
    <property type="term" value="P:regulation of muscle cell differentiation"/>
    <property type="evidence" value="ECO:0007669"/>
    <property type="project" value="UniProtKB-ARBA"/>
</dbReference>
<dbReference type="Ensembl" id="ENSPKIT00000041904.1">
    <property type="protein sequence ID" value="ENSPKIP00000017393.1"/>
    <property type="gene ID" value="ENSPKIG00000003265.1"/>
</dbReference>
<keyword evidence="5" id="KW-0805">Transcription regulation</keyword>
<evidence type="ECO:0000256" key="12">
    <source>
        <dbReference type="PROSITE-ProRule" id="PRU00401"/>
    </source>
</evidence>
<evidence type="ECO:0000256" key="8">
    <source>
        <dbReference type="ARBA" id="ARBA00023163"/>
    </source>
</evidence>
<dbReference type="SUPFAM" id="SSF68906">
    <property type="entry name" value="SAP domain"/>
    <property type="match status" value="1"/>
</dbReference>